<dbReference type="GO" id="GO:0006428">
    <property type="term" value="P:isoleucyl-tRNA aminoacylation"/>
    <property type="evidence" value="ECO:0007669"/>
    <property type="project" value="TreeGrafter"/>
</dbReference>
<dbReference type="STRING" id="1314800.A0A1B7N9Y8"/>
<dbReference type="Gene3D" id="3.90.740.10">
    <property type="entry name" value="Valyl/Leucyl/Isoleucyl-tRNA synthetase, editing domain"/>
    <property type="match status" value="1"/>
</dbReference>
<evidence type="ECO:0000256" key="1">
    <source>
        <dbReference type="ARBA" id="ARBA00022598"/>
    </source>
</evidence>
<dbReference type="GO" id="GO:0002161">
    <property type="term" value="F:aminoacyl-tRNA deacylase activity"/>
    <property type="evidence" value="ECO:0007669"/>
    <property type="project" value="InterPro"/>
</dbReference>
<dbReference type="GO" id="GO:0005524">
    <property type="term" value="F:ATP binding"/>
    <property type="evidence" value="ECO:0007669"/>
    <property type="project" value="UniProtKB-KW"/>
</dbReference>
<evidence type="ECO:0000313" key="6">
    <source>
        <dbReference type="EMBL" id="OAX41682.1"/>
    </source>
</evidence>
<dbReference type="OrthoDB" id="10264412at2759"/>
<keyword evidence="4" id="KW-0648">Protein biosynthesis</keyword>
<dbReference type="PANTHER" id="PTHR42765">
    <property type="entry name" value="SOLEUCYL-TRNA SYNTHETASE"/>
    <property type="match status" value="1"/>
</dbReference>
<dbReference type="GO" id="GO:0032543">
    <property type="term" value="P:mitochondrial translation"/>
    <property type="evidence" value="ECO:0007669"/>
    <property type="project" value="TreeGrafter"/>
</dbReference>
<dbReference type="PANTHER" id="PTHR42765:SF1">
    <property type="entry name" value="ISOLEUCINE--TRNA LIGASE, MITOCHONDRIAL"/>
    <property type="match status" value="1"/>
</dbReference>
<protein>
    <submittedName>
        <fullName evidence="6">Uncharacterized protein</fullName>
    </submittedName>
</protein>
<evidence type="ECO:0000256" key="4">
    <source>
        <dbReference type="ARBA" id="ARBA00022917"/>
    </source>
</evidence>
<dbReference type="EMBL" id="KV448174">
    <property type="protein sequence ID" value="OAX41682.1"/>
    <property type="molecule type" value="Genomic_DNA"/>
</dbReference>
<keyword evidence="2" id="KW-0547">Nucleotide-binding</keyword>
<proteinExistence type="predicted"/>
<organism evidence="6 7">
    <name type="scientific">Rhizopogon vinicolor AM-OR11-026</name>
    <dbReference type="NCBI Taxonomy" id="1314800"/>
    <lineage>
        <taxon>Eukaryota</taxon>
        <taxon>Fungi</taxon>
        <taxon>Dikarya</taxon>
        <taxon>Basidiomycota</taxon>
        <taxon>Agaricomycotina</taxon>
        <taxon>Agaricomycetes</taxon>
        <taxon>Agaricomycetidae</taxon>
        <taxon>Boletales</taxon>
        <taxon>Suillineae</taxon>
        <taxon>Rhizopogonaceae</taxon>
        <taxon>Rhizopogon</taxon>
    </lineage>
</organism>
<dbReference type="InParanoid" id="A0A1B7N9Y8"/>
<dbReference type="GO" id="GO:0005739">
    <property type="term" value="C:mitochondrion"/>
    <property type="evidence" value="ECO:0007669"/>
    <property type="project" value="TreeGrafter"/>
</dbReference>
<evidence type="ECO:0000313" key="7">
    <source>
        <dbReference type="Proteomes" id="UP000092154"/>
    </source>
</evidence>
<sequence>MVEQGLIYRHYRPVHYSPSSHSALTGTGLVYNDDRVSHSVFVTFQLDLQMQVAGTALREILTGEPSNMVLSIAVHPELTYSVVRASVKEGVLIVARDRLIALEQIWSDSVFSPINGSKTTRAEIITASHVTSESGSGLVQCAPAHGAEDYLAFRALGLLQGSMEIVFHVDDAGKISPDVDHVAGEETAQTLVEQEVLKGGSKAIVKLLESMSTCENAFSL</sequence>
<keyword evidence="3" id="KW-0067">ATP-binding</keyword>
<keyword evidence="5" id="KW-0030">Aminoacyl-tRNA synthetase</keyword>
<keyword evidence="1" id="KW-0436">Ligase</keyword>
<name>A0A1B7N9Y8_9AGAM</name>
<evidence type="ECO:0000256" key="5">
    <source>
        <dbReference type="ARBA" id="ARBA00023146"/>
    </source>
</evidence>
<dbReference type="Proteomes" id="UP000092154">
    <property type="component" value="Unassembled WGS sequence"/>
</dbReference>
<keyword evidence="7" id="KW-1185">Reference proteome</keyword>
<evidence type="ECO:0000256" key="2">
    <source>
        <dbReference type="ARBA" id="ARBA00022741"/>
    </source>
</evidence>
<dbReference type="GO" id="GO:0004822">
    <property type="term" value="F:isoleucine-tRNA ligase activity"/>
    <property type="evidence" value="ECO:0007669"/>
    <property type="project" value="TreeGrafter"/>
</dbReference>
<dbReference type="AlphaFoldDB" id="A0A1B7N9Y8"/>
<evidence type="ECO:0000256" key="3">
    <source>
        <dbReference type="ARBA" id="ARBA00022840"/>
    </source>
</evidence>
<accession>A0A1B7N9Y8</accession>
<dbReference type="InterPro" id="IPR009008">
    <property type="entry name" value="Val/Leu/Ile-tRNA-synth_edit"/>
</dbReference>
<dbReference type="InterPro" id="IPR050081">
    <property type="entry name" value="Ile-tRNA_ligase"/>
</dbReference>
<dbReference type="SUPFAM" id="SSF50677">
    <property type="entry name" value="ValRS/IleRS/LeuRS editing domain"/>
    <property type="match status" value="1"/>
</dbReference>
<reference evidence="6 7" key="1">
    <citation type="submission" date="2016-06" db="EMBL/GenBank/DDBJ databases">
        <title>Comparative genomics of the ectomycorrhizal sister species Rhizopogon vinicolor and Rhizopogon vesiculosus (Basidiomycota: Boletales) reveals a divergence of the mating type B locus.</title>
        <authorList>
            <consortium name="DOE Joint Genome Institute"/>
            <person name="Mujic A.B."/>
            <person name="Kuo A."/>
            <person name="Tritt A."/>
            <person name="Lipzen A."/>
            <person name="Chen C."/>
            <person name="Johnson J."/>
            <person name="Sharma A."/>
            <person name="Barry K."/>
            <person name="Grigoriev I.V."/>
            <person name="Spatafora J.W."/>
        </authorList>
    </citation>
    <scope>NUCLEOTIDE SEQUENCE [LARGE SCALE GENOMIC DNA]</scope>
    <source>
        <strain evidence="6 7">AM-OR11-026</strain>
    </source>
</reference>
<gene>
    <name evidence="6" type="ORF">K503DRAFT_854505</name>
</gene>